<gene>
    <name evidence="1" type="ORF">SAMN05443550_104240</name>
</gene>
<reference evidence="1 2" key="1">
    <citation type="submission" date="2016-10" db="EMBL/GenBank/DDBJ databases">
        <authorList>
            <person name="de Groot N.N."/>
        </authorList>
    </citation>
    <scope>NUCLEOTIDE SEQUENCE [LARGE SCALE GENOMIC DNA]</scope>
    <source>
        <strain evidence="1 2">DSM 19033</strain>
    </source>
</reference>
<keyword evidence="2" id="KW-1185">Reference proteome</keyword>
<organism evidence="1 2">
    <name type="scientific">Pedobacter hartonius</name>
    <dbReference type="NCBI Taxonomy" id="425514"/>
    <lineage>
        <taxon>Bacteria</taxon>
        <taxon>Pseudomonadati</taxon>
        <taxon>Bacteroidota</taxon>
        <taxon>Sphingobacteriia</taxon>
        <taxon>Sphingobacteriales</taxon>
        <taxon>Sphingobacteriaceae</taxon>
        <taxon>Pedobacter</taxon>
    </lineage>
</organism>
<dbReference type="AlphaFoldDB" id="A0A1H4CXR2"/>
<name>A0A1H4CXR2_9SPHI</name>
<dbReference type="EMBL" id="FNRA01000004">
    <property type="protein sequence ID" value="SEA65177.1"/>
    <property type="molecule type" value="Genomic_DNA"/>
</dbReference>
<evidence type="ECO:0000313" key="2">
    <source>
        <dbReference type="Proteomes" id="UP000198850"/>
    </source>
</evidence>
<sequence length="248" mass="29193">MKSPQKPIRLPKDFRETVVALNIDPAALLQRYIDSLCYYPNLLPQEEAYHSNEWFRITIGMMDYQLSGKVFMDPDLSEINLKYLKLLIAKNADRSKGKKQHEQECKDLIDKWGMEARPLLNYPEEIILEGGGVVRLSFSYQLRFTGSDRTIREVLQFMMRSLSLANLHARKYADKVYENDKLMKFFSGLWRHQEGVFLPCSTRKSSVISSRFRELVRSKNSVKSFQGRLVIFRAFVKEWYHYVNRMNG</sequence>
<dbReference type="Proteomes" id="UP000198850">
    <property type="component" value="Unassembled WGS sequence"/>
</dbReference>
<accession>A0A1H4CXR2</accession>
<evidence type="ECO:0000313" key="1">
    <source>
        <dbReference type="EMBL" id="SEA65177.1"/>
    </source>
</evidence>
<proteinExistence type="predicted"/>
<dbReference type="RefSeq" id="WP_090556371.1">
    <property type="nucleotide sequence ID" value="NZ_FNRA01000004.1"/>
</dbReference>
<protein>
    <submittedName>
        <fullName evidence="1">Uncharacterized protein</fullName>
    </submittedName>
</protein>